<keyword evidence="4" id="KW-0472">Membrane</keyword>
<gene>
    <name evidence="9" type="ORF">SAMN05421747_11118</name>
</gene>
<dbReference type="InterPro" id="IPR033985">
    <property type="entry name" value="SusD-like_N"/>
</dbReference>
<evidence type="ECO:0000313" key="10">
    <source>
        <dbReference type="Proteomes" id="UP000199577"/>
    </source>
</evidence>
<dbReference type="STRING" id="623281.SAMN05421747_11118"/>
<protein>
    <submittedName>
        <fullName evidence="9">SusD family protein</fullName>
    </submittedName>
</protein>
<evidence type="ECO:0000259" key="8">
    <source>
        <dbReference type="Pfam" id="PF14322"/>
    </source>
</evidence>
<comment type="similarity">
    <text evidence="2">Belongs to the SusD family.</text>
</comment>
<dbReference type="OrthoDB" id="621570at2"/>
<dbReference type="CDD" id="cd08977">
    <property type="entry name" value="SusD"/>
    <property type="match status" value="1"/>
</dbReference>
<dbReference type="InterPro" id="IPR011990">
    <property type="entry name" value="TPR-like_helical_dom_sf"/>
</dbReference>
<evidence type="ECO:0000256" key="2">
    <source>
        <dbReference type="ARBA" id="ARBA00006275"/>
    </source>
</evidence>
<dbReference type="Pfam" id="PF07980">
    <property type="entry name" value="SusD_RagB"/>
    <property type="match status" value="1"/>
</dbReference>
<evidence type="ECO:0000313" key="9">
    <source>
        <dbReference type="EMBL" id="SFC43565.1"/>
    </source>
</evidence>
<dbReference type="RefSeq" id="WP_090973860.1">
    <property type="nucleotide sequence ID" value="NZ_FOLL01000011.1"/>
</dbReference>
<keyword evidence="3" id="KW-0732">Signal</keyword>
<keyword evidence="10" id="KW-1185">Reference proteome</keyword>
<dbReference type="Gene3D" id="1.25.40.390">
    <property type="match status" value="1"/>
</dbReference>
<dbReference type="Proteomes" id="UP000199577">
    <property type="component" value="Unassembled WGS sequence"/>
</dbReference>
<evidence type="ECO:0000256" key="3">
    <source>
        <dbReference type="ARBA" id="ARBA00022729"/>
    </source>
</evidence>
<comment type="subcellular location">
    <subcellularLocation>
        <location evidence="1">Cell outer membrane</location>
    </subcellularLocation>
</comment>
<dbReference type="SUPFAM" id="SSF48452">
    <property type="entry name" value="TPR-like"/>
    <property type="match status" value="1"/>
</dbReference>
<sequence length="449" mass="50143">MKHQLNIYILLLTWLFAVSCEGILDLEPQTSVSDEGVISDKKTSLAALFGIYDNLQSSYTSTLTAFNLAGDNVYSYANPTIIVPDRNAEDNGGAPFSSLYVTVNRANFIIKRVPDVVDNQLTDTERNQIIGEAYFLRALAYFDLARFYGGVQLVTEPTERIDTHKGVRRSTLEETYAQVLADLNKAEELITNETDRSRATKFAVYGLKARLFLYTEKWQEAEEYASKSITNSGFALVKPFSSFYTGRLSQESLFEVIHTTVDASTYWRSWLSKDDGGNQTYVPEASLITALSDPAQGGSRKDILKESIQEPGLYTVQLYGKKDGTSSLFVLRIAEQYLIRAEARARKTTPDLEGAASDIRAVQTRADVTPLFTVTPSTTNEEVLLAIENERRLELAFEGHRFSDLIRTGRAADVLGSHNPLLKEPYQWVFPIPASSVEKDPALEQNPGY</sequence>
<organism evidence="9 10">
    <name type="scientific">Parapedobacter composti</name>
    <dbReference type="NCBI Taxonomy" id="623281"/>
    <lineage>
        <taxon>Bacteria</taxon>
        <taxon>Pseudomonadati</taxon>
        <taxon>Bacteroidota</taxon>
        <taxon>Sphingobacteriia</taxon>
        <taxon>Sphingobacteriales</taxon>
        <taxon>Sphingobacteriaceae</taxon>
        <taxon>Parapedobacter</taxon>
    </lineage>
</organism>
<reference evidence="10" key="1">
    <citation type="submission" date="2016-10" db="EMBL/GenBank/DDBJ databases">
        <authorList>
            <person name="Varghese N."/>
            <person name="Submissions S."/>
        </authorList>
    </citation>
    <scope>NUCLEOTIDE SEQUENCE [LARGE SCALE GENOMIC DNA]</scope>
    <source>
        <strain evidence="10">DSM 22900</strain>
    </source>
</reference>
<dbReference type="EMBL" id="FOLL01000011">
    <property type="protein sequence ID" value="SFC43565.1"/>
    <property type="molecule type" value="Genomic_DNA"/>
</dbReference>
<feature type="domain" description="RagB/SusD" evidence="7">
    <location>
        <begin position="319"/>
        <end position="449"/>
    </location>
</feature>
<proteinExistence type="inferred from homology"/>
<keyword evidence="5" id="KW-0998">Cell outer membrane</keyword>
<evidence type="ECO:0000256" key="1">
    <source>
        <dbReference type="ARBA" id="ARBA00004442"/>
    </source>
</evidence>
<dbReference type="InterPro" id="IPR012944">
    <property type="entry name" value="SusD_RagB_dom"/>
</dbReference>
<evidence type="ECO:0000259" key="7">
    <source>
        <dbReference type="Pfam" id="PF07980"/>
    </source>
</evidence>
<dbReference type="AlphaFoldDB" id="A0A1I1J599"/>
<feature type="domain" description="SusD-like N-terminal" evidence="8">
    <location>
        <begin position="61"/>
        <end position="213"/>
    </location>
</feature>
<keyword evidence="6" id="KW-0175">Coiled coil</keyword>
<dbReference type="PROSITE" id="PS51257">
    <property type="entry name" value="PROKAR_LIPOPROTEIN"/>
    <property type="match status" value="1"/>
</dbReference>
<dbReference type="Pfam" id="PF14322">
    <property type="entry name" value="SusD-like_3"/>
    <property type="match status" value="1"/>
</dbReference>
<accession>A0A1I1J599</accession>
<evidence type="ECO:0000256" key="5">
    <source>
        <dbReference type="ARBA" id="ARBA00023237"/>
    </source>
</evidence>
<name>A0A1I1J599_9SPHI</name>
<feature type="coiled-coil region" evidence="6">
    <location>
        <begin position="169"/>
        <end position="196"/>
    </location>
</feature>
<evidence type="ECO:0000256" key="4">
    <source>
        <dbReference type="ARBA" id="ARBA00023136"/>
    </source>
</evidence>
<dbReference type="GO" id="GO:0009279">
    <property type="term" value="C:cell outer membrane"/>
    <property type="evidence" value="ECO:0007669"/>
    <property type="project" value="UniProtKB-SubCell"/>
</dbReference>
<evidence type="ECO:0000256" key="6">
    <source>
        <dbReference type="SAM" id="Coils"/>
    </source>
</evidence>